<evidence type="ECO:0000259" key="1">
    <source>
        <dbReference type="Pfam" id="PF21374"/>
    </source>
</evidence>
<feature type="domain" description="WsaF N-terminal" evidence="1">
    <location>
        <begin position="145"/>
        <end position="202"/>
    </location>
</feature>
<organism evidence="3 4">
    <name type="scientific">Rugosimonospora acidiphila</name>
    <dbReference type="NCBI Taxonomy" id="556531"/>
    <lineage>
        <taxon>Bacteria</taxon>
        <taxon>Bacillati</taxon>
        <taxon>Actinomycetota</taxon>
        <taxon>Actinomycetes</taxon>
        <taxon>Micromonosporales</taxon>
        <taxon>Micromonosporaceae</taxon>
        <taxon>Rugosimonospora</taxon>
    </lineage>
</organism>
<evidence type="ECO:0000313" key="3">
    <source>
        <dbReference type="EMBL" id="GAA5183007.1"/>
    </source>
</evidence>
<evidence type="ECO:0000259" key="2">
    <source>
        <dbReference type="Pfam" id="PF22772"/>
    </source>
</evidence>
<proteinExistence type="predicted"/>
<dbReference type="Gene3D" id="3.40.50.11090">
    <property type="match status" value="1"/>
</dbReference>
<gene>
    <name evidence="3" type="ORF">GCM10023322_21230</name>
</gene>
<feature type="domain" description="WsaF C-terminal" evidence="2">
    <location>
        <begin position="241"/>
        <end position="362"/>
    </location>
</feature>
<comment type="caution">
    <text evidence="3">The sequence shown here is derived from an EMBL/GenBank/DDBJ whole genome shotgun (WGS) entry which is preliminary data.</text>
</comment>
<name>A0ABP9RQB9_9ACTN</name>
<dbReference type="SUPFAM" id="SSF53756">
    <property type="entry name" value="UDP-Glycosyltransferase/glycogen phosphorylase"/>
    <property type="match status" value="1"/>
</dbReference>
<dbReference type="Gene3D" id="3.40.50.2000">
    <property type="entry name" value="Glycogen Phosphorylase B"/>
    <property type="match status" value="1"/>
</dbReference>
<accession>A0ABP9RQB9</accession>
<dbReference type="InterPro" id="IPR048510">
    <property type="entry name" value="WsaF_N"/>
</dbReference>
<evidence type="ECO:0000313" key="4">
    <source>
        <dbReference type="Proteomes" id="UP001501570"/>
    </source>
</evidence>
<dbReference type="Pfam" id="PF21374">
    <property type="entry name" value="WsaF_N"/>
    <property type="match status" value="1"/>
</dbReference>
<dbReference type="InterPro" id="IPR055050">
    <property type="entry name" value="WsaF_C"/>
</dbReference>
<keyword evidence="4" id="KW-1185">Reference proteome</keyword>
<dbReference type="RefSeq" id="WP_345628447.1">
    <property type="nucleotide sequence ID" value="NZ_BAABJQ010000005.1"/>
</dbReference>
<dbReference type="Pfam" id="PF22772">
    <property type="entry name" value="WsaF_C"/>
    <property type="match status" value="1"/>
</dbReference>
<dbReference type="EMBL" id="BAABJQ010000005">
    <property type="protein sequence ID" value="GAA5183007.1"/>
    <property type="molecule type" value="Genomic_DNA"/>
</dbReference>
<reference evidence="4" key="1">
    <citation type="journal article" date="2019" name="Int. J. Syst. Evol. Microbiol.">
        <title>The Global Catalogue of Microorganisms (GCM) 10K type strain sequencing project: providing services to taxonomists for standard genome sequencing and annotation.</title>
        <authorList>
            <consortium name="The Broad Institute Genomics Platform"/>
            <consortium name="The Broad Institute Genome Sequencing Center for Infectious Disease"/>
            <person name="Wu L."/>
            <person name="Ma J."/>
        </authorList>
    </citation>
    <scope>NUCLEOTIDE SEQUENCE [LARGE SCALE GENOMIC DNA]</scope>
    <source>
        <strain evidence="4">JCM 18304</strain>
    </source>
</reference>
<protein>
    <submittedName>
        <fullName evidence="3">Glycosyltransferase family 1 protein</fullName>
    </submittedName>
</protein>
<dbReference type="Proteomes" id="UP001501570">
    <property type="component" value="Unassembled WGS sequence"/>
</dbReference>
<sequence length="420" mass="45904">MPAVAAGRAREAWRLLRDDGPRRLAQRVSRVAYNRLGAASLDFPLDFDDVADSRELSLATPATRPAPGTPLTVGWVCVPPGPGSGGHTTMLRMVEAVEAAGHRCVLYLYDRFRGDLARHEQVIRRHWPGVRAEVRSVEDGLAPLDAYVASSWQTAHVLAARAEVPTRRLYFVQDFEPYFYPQGSEYALAEDTYRFGFRCVTVGHMLARLLCERYGAIAEVAEFGCDTDVYRLDESGPRDGVVFYARREVARRGFELGMLALIEFHRRQPGRPIHLFGDPGVRAPFPAVNHGRLTPAGLAALYNRCRAGIALSFTNISLVPVEMLACGVVPVLSGHAQQSSDLDNPHLRWAEPTPARIAEELEAIVSSSDPPPATVSASVPASSGWSAATRMVVATIEDEVYGHGLYTSGTRKNGARSLTA</sequence>